<dbReference type="EC" id="3.-.-.-" evidence="3"/>
<dbReference type="InterPro" id="IPR050789">
    <property type="entry name" value="Diverse_Enzym_Activities"/>
</dbReference>
<evidence type="ECO:0000313" key="3">
    <source>
        <dbReference type="EMBL" id="MFN2976402.1"/>
    </source>
</evidence>
<protein>
    <submittedName>
        <fullName evidence="3">Serine hydrolase domain-containing protein</fullName>
        <ecNumber evidence="3">3.-.-.-</ecNumber>
    </submittedName>
</protein>
<dbReference type="InterPro" id="IPR001466">
    <property type="entry name" value="Beta-lactam-related"/>
</dbReference>
<dbReference type="RefSeq" id="WP_263412120.1">
    <property type="nucleotide sequence ID" value="NZ_BAABBH010000001.1"/>
</dbReference>
<evidence type="ECO:0000313" key="4">
    <source>
        <dbReference type="Proteomes" id="UP001634747"/>
    </source>
</evidence>
<organism evidence="3 4">
    <name type="scientific">Terriglobus aquaticus</name>
    <dbReference type="NCBI Taxonomy" id="940139"/>
    <lineage>
        <taxon>Bacteria</taxon>
        <taxon>Pseudomonadati</taxon>
        <taxon>Acidobacteriota</taxon>
        <taxon>Terriglobia</taxon>
        <taxon>Terriglobales</taxon>
        <taxon>Acidobacteriaceae</taxon>
        <taxon>Terriglobus</taxon>
    </lineage>
</organism>
<accession>A0ABW9KMU2</accession>
<proteinExistence type="predicted"/>
<dbReference type="SUPFAM" id="SSF56601">
    <property type="entry name" value="beta-lactamase/transpeptidase-like"/>
    <property type="match status" value="1"/>
</dbReference>
<feature type="signal peptide" evidence="1">
    <location>
        <begin position="1"/>
        <end position="26"/>
    </location>
</feature>
<sequence length="206" mass="22560">MAFPIQRRFPQLLGAVALVVAALATAAQAPLADRKQAIPALLQQERVASVSFAQINGGKTTIAEAYGLQSPGKTTSTTTLYNIASMSKPISAEVVLRLASEGRLSLDEPMSKDWVDPDLADDLRARRLTPRLALDHQTGFANWRRETKGKLVFVRDPGTSFGYSGEAYQYVARFAEKRTGETFERLAQTLVFDPAGMSHTAYTQRP</sequence>
<dbReference type="EMBL" id="JBJYXY010000001">
    <property type="protein sequence ID" value="MFN2976402.1"/>
    <property type="molecule type" value="Genomic_DNA"/>
</dbReference>
<dbReference type="PANTHER" id="PTHR43283:SF18">
    <property type="match status" value="1"/>
</dbReference>
<dbReference type="PANTHER" id="PTHR43283">
    <property type="entry name" value="BETA-LACTAMASE-RELATED"/>
    <property type="match status" value="1"/>
</dbReference>
<comment type="caution">
    <text evidence="3">The sequence shown here is derived from an EMBL/GenBank/DDBJ whole genome shotgun (WGS) entry which is preliminary data.</text>
</comment>
<dbReference type="InterPro" id="IPR012338">
    <property type="entry name" value="Beta-lactam/transpept-like"/>
</dbReference>
<dbReference type="Proteomes" id="UP001634747">
    <property type="component" value="Unassembled WGS sequence"/>
</dbReference>
<keyword evidence="3" id="KW-0378">Hydrolase</keyword>
<name>A0ABW9KMU2_9BACT</name>
<dbReference type="GO" id="GO:0016787">
    <property type="term" value="F:hydrolase activity"/>
    <property type="evidence" value="ECO:0007669"/>
    <property type="project" value="UniProtKB-KW"/>
</dbReference>
<dbReference type="Pfam" id="PF00144">
    <property type="entry name" value="Beta-lactamase"/>
    <property type="match status" value="1"/>
</dbReference>
<feature type="chain" id="PRO_5046993055" evidence="1">
    <location>
        <begin position="27"/>
        <end position="206"/>
    </location>
</feature>
<evidence type="ECO:0000256" key="1">
    <source>
        <dbReference type="SAM" id="SignalP"/>
    </source>
</evidence>
<reference evidence="3 4" key="1">
    <citation type="submission" date="2024-12" db="EMBL/GenBank/DDBJ databases">
        <authorList>
            <person name="Lee Y."/>
        </authorList>
    </citation>
    <scope>NUCLEOTIDE SEQUENCE [LARGE SCALE GENOMIC DNA]</scope>
    <source>
        <strain evidence="3 4">03SUJ4</strain>
    </source>
</reference>
<keyword evidence="4" id="KW-1185">Reference proteome</keyword>
<evidence type="ECO:0000259" key="2">
    <source>
        <dbReference type="Pfam" id="PF00144"/>
    </source>
</evidence>
<dbReference type="Gene3D" id="3.40.710.10">
    <property type="entry name" value="DD-peptidase/beta-lactamase superfamily"/>
    <property type="match status" value="1"/>
</dbReference>
<gene>
    <name evidence="3" type="ORF">ACK2TP_11570</name>
</gene>
<feature type="domain" description="Beta-lactamase-related" evidence="2">
    <location>
        <begin position="36"/>
        <end position="204"/>
    </location>
</feature>
<keyword evidence="1" id="KW-0732">Signal</keyword>